<dbReference type="GO" id="GO:0030127">
    <property type="term" value="C:COPII vesicle coat"/>
    <property type="evidence" value="ECO:0007669"/>
    <property type="project" value="InterPro"/>
</dbReference>
<evidence type="ECO:0000313" key="4">
    <source>
        <dbReference type="RefSeq" id="XP_033784498.1"/>
    </source>
</evidence>
<dbReference type="InterPro" id="IPR036465">
    <property type="entry name" value="vWFA_dom_sf"/>
</dbReference>
<dbReference type="GeneID" id="117352258"/>
<dbReference type="PANTHER" id="PTHR13803">
    <property type="entry name" value="SEC24-RELATED PROTEIN"/>
    <property type="match status" value="1"/>
</dbReference>
<evidence type="ECO:0000259" key="1">
    <source>
        <dbReference type="Pfam" id="PF04811"/>
    </source>
</evidence>
<accession>A0A6P8QB80</accession>
<gene>
    <name evidence="3 4" type="primary">LOC117352258</name>
</gene>
<dbReference type="Pfam" id="PF04811">
    <property type="entry name" value="Sec23_trunk"/>
    <property type="match status" value="1"/>
</dbReference>
<evidence type="ECO:0000313" key="3">
    <source>
        <dbReference type="RefSeq" id="XP_033784497.1"/>
    </source>
</evidence>
<dbReference type="GO" id="GO:0070971">
    <property type="term" value="C:endoplasmic reticulum exit site"/>
    <property type="evidence" value="ECO:0007669"/>
    <property type="project" value="TreeGrafter"/>
</dbReference>
<dbReference type="AlphaFoldDB" id="A0A6P8QB80"/>
<dbReference type="InterPro" id="IPR006896">
    <property type="entry name" value="Sec23/24_trunk_dom"/>
</dbReference>
<sequence>MKLKTYSTGRIMEFACSHIVCNKPSIFKIHSSERHRRECDSNPEAFFQEESFRFTNHDYDNRFITSPKDSNEVFYSQVNKLRPKNSTPADSCGDPTVSQCYLQGDDSPPPLPPRWESKRAGRLSVNKEEKLRFDLSIPPPLPERTYRNAVPVEDLSANVNVVSLHLGKIVNLMNAPHQGNGPTVLCEGCSAAMSAISKMKQDSRGLVWTCEFCMKLNSIRLFCQPYRLFNDVTFVSAPFTNYANVEEPLIVFCVDISGSMSVTSEVKAVNKRQTSVHVSRMQGIQDALTQSLDSLMHSSPTRPVALVTFNDMVTLYGDGLGDPLTLKDYELMDSDYLTEQGLNYPAPKCIAECISSLRARVKGLKENGSTALGPAAAVSIAFASRQTGSQVIICTDGLANTGLGCLDSMDDELCHSAKVFYGNLADTASRKGVIVSILTFEGTNCRLMEVGKLADRTGGRVNIVNPGNLSHEIQTILDDDVMATNVKLRFFIPKGMYFRHEKHTRNKLLKDIGNVARDTEITFEFGIKEQTIQEREMVPFQLQVEFKTRDHRNACRIITQEKKITTNSSLVEDGLNITVLGVHAAQISARLTMEGRIQDAQKEILAQKAFIQKIVEKKQNKEEEDIYENWMSAVAAICDDLVEIPEGEAHSEAASGSKTKNSVLKVLSDEFVNVVLRLKNTKSQMLCRSKSERTLKS</sequence>
<dbReference type="SUPFAM" id="SSF53300">
    <property type="entry name" value="vWA-like"/>
    <property type="match status" value="1"/>
</dbReference>
<proteinExistence type="predicted"/>
<dbReference type="GO" id="GO:0008270">
    <property type="term" value="F:zinc ion binding"/>
    <property type="evidence" value="ECO:0007669"/>
    <property type="project" value="InterPro"/>
</dbReference>
<dbReference type="PANTHER" id="PTHR13803:SF43">
    <property type="entry name" value="CIRCULARLY PERMUTATED RAS PROTEIN 1-LIKE"/>
    <property type="match status" value="1"/>
</dbReference>
<protein>
    <submittedName>
        <fullName evidence="3 4">Circularly permutated Ras protein 1-like isoform X1</fullName>
    </submittedName>
</protein>
<dbReference type="Gene3D" id="3.40.50.410">
    <property type="entry name" value="von Willebrand factor, type A domain"/>
    <property type="match status" value="1"/>
</dbReference>
<dbReference type="InterPro" id="IPR050550">
    <property type="entry name" value="SEC23_SEC24_subfamily"/>
</dbReference>
<reference evidence="3 4" key="1">
    <citation type="submission" date="2025-04" db="UniProtKB">
        <authorList>
            <consortium name="RefSeq"/>
        </authorList>
    </citation>
    <scope>IDENTIFICATION</scope>
</reference>
<evidence type="ECO:0000313" key="2">
    <source>
        <dbReference type="Proteomes" id="UP000515159"/>
    </source>
</evidence>
<dbReference type="KEGG" id="gsh:117352258"/>
<dbReference type="InterPro" id="IPR036174">
    <property type="entry name" value="Znf_Sec23_Sec24_sf"/>
</dbReference>
<dbReference type="RefSeq" id="XP_033784498.1">
    <property type="nucleotide sequence ID" value="XM_033928607.1"/>
</dbReference>
<dbReference type="RefSeq" id="XP_033784497.1">
    <property type="nucleotide sequence ID" value="XM_033928606.1"/>
</dbReference>
<dbReference type="GO" id="GO:0090110">
    <property type="term" value="P:COPII-coated vesicle cargo loading"/>
    <property type="evidence" value="ECO:0007669"/>
    <property type="project" value="TreeGrafter"/>
</dbReference>
<dbReference type="GO" id="GO:0000149">
    <property type="term" value="F:SNARE binding"/>
    <property type="evidence" value="ECO:0007669"/>
    <property type="project" value="TreeGrafter"/>
</dbReference>
<feature type="domain" description="Sec23/Sec24 trunk" evidence="1">
    <location>
        <begin position="279"/>
        <end position="465"/>
    </location>
</feature>
<dbReference type="OrthoDB" id="1724672at2759"/>
<name>A0A6P8QB80_GEOSA</name>
<dbReference type="SUPFAM" id="SSF82919">
    <property type="entry name" value="Zn-finger domain of Sec23/24"/>
    <property type="match status" value="1"/>
</dbReference>
<dbReference type="GO" id="GO:0006886">
    <property type="term" value="P:intracellular protein transport"/>
    <property type="evidence" value="ECO:0007669"/>
    <property type="project" value="InterPro"/>
</dbReference>
<dbReference type="Proteomes" id="UP000515159">
    <property type="component" value="Chromosome 19"/>
</dbReference>
<keyword evidence="2" id="KW-1185">Reference proteome</keyword>
<organism evidence="2 4">
    <name type="scientific">Geotrypetes seraphini</name>
    <name type="common">Gaboon caecilian</name>
    <name type="synonym">Caecilia seraphini</name>
    <dbReference type="NCBI Taxonomy" id="260995"/>
    <lineage>
        <taxon>Eukaryota</taxon>
        <taxon>Metazoa</taxon>
        <taxon>Chordata</taxon>
        <taxon>Craniata</taxon>
        <taxon>Vertebrata</taxon>
        <taxon>Euteleostomi</taxon>
        <taxon>Amphibia</taxon>
        <taxon>Gymnophiona</taxon>
        <taxon>Geotrypetes</taxon>
    </lineage>
</organism>